<feature type="transmembrane region" description="Helical" evidence="6">
    <location>
        <begin position="114"/>
        <end position="132"/>
    </location>
</feature>
<dbReference type="Pfam" id="PF02690">
    <property type="entry name" value="Na_Pi_cotrans"/>
    <property type="match status" value="2"/>
</dbReference>
<evidence type="ECO:0000256" key="6">
    <source>
        <dbReference type="SAM" id="Phobius"/>
    </source>
</evidence>
<feature type="transmembrane region" description="Helical" evidence="6">
    <location>
        <begin position="213"/>
        <end position="236"/>
    </location>
</feature>
<evidence type="ECO:0000256" key="1">
    <source>
        <dbReference type="ARBA" id="ARBA00004651"/>
    </source>
</evidence>
<dbReference type="PANTHER" id="PTHR10010">
    <property type="entry name" value="SOLUTE CARRIER FAMILY 34 SODIUM PHOSPHATE , MEMBER 2-RELATED"/>
    <property type="match status" value="1"/>
</dbReference>
<dbReference type="GO" id="GO:0044341">
    <property type="term" value="P:sodium-dependent phosphate transport"/>
    <property type="evidence" value="ECO:0007669"/>
    <property type="project" value="InterPro"/>
</dbReference>
<sequence>MYEFDYWKLFAGLGIFLFGMQILEHAIKDLSGKAFRRVVRDYTDTRLKAIANGVFVTAILQSSSAVSLMVLAFVGAGIMNMENAIGVILGSNIGTTLTAWIVATLGFKIKIETFPLPFIGVAAAGLVLFKPGTRFYHLNRLIIGFGFLFLGLDYMKTSVEGFSQHFNPEQFADLSLWMYLIIGTVMTALMQASAATLAIALTALNSQLMSFEMAAAMVIGANIGTTVTVLIGAIGGTPPKKIVAASHMLFNLVTGIVAFLSLPVLVTIVKYFIDISKSGPMGLALFHTIFNITGVLIFIPLVSLMAKGLIRFFPERKTELSVYIANTPAEEIDAAIMSLKNEIIHLFHECQLYTMRILQIDRELVFDEPLPFEKNLKNRKKRISTQDLYDDIKRLHSSIIAYYSRIQSQKLDDAGIYDIEKAILASRNIINVAKNFKGIQSDLDEFESSDSAFLNQQYNRFKKRLVSLYHEMNSVLTLTDMDAQYDAIIRIFRKVEQLDEDFIKNTVQTSCIDAQMERDLSTLFLVNRLFTQACRMMIFSVKDMSLTRERTDAFDKEIER</sequence>
<keyword evidence="4 6" id="KW-1133">Transmembrane helix</keyword>
<dbReference type="PANTHER" id="PTHR10010:SF46">
    <property type="entry name" value="SODIUM-DEPENDENT PHOSPHATE TRANSPORT PROTEIN 2B"/>
    <property type="match status" value="1"/>
</dbReference>
<dbReference type="GO" id="GO:0005436">
    <property type="term" value="F:sodium:phosphate symporter activity"/>
    <property type="evidence" value="ECO:0007669"/>
    <property type="project" value="InterPro"/>
</dbReference>
<organism evidence="7 8">
    <name type="scientific">Desulfamplus magnetovallimortis</name>
    <dbReference type="NCBI Taxonomy" id="1246637"/>
    <lineage>
        <taxon>Bacteria</taxon>
        <taxon>Pseudomonadati</taxon>
        <taxon>Thermodesulfobacteriota</taxon>
        <taxon>Desulfobacteria</taxon>
        <taxon>Desulfobacterales</taxon>
        <taxon>Desulfobacteraceae</taxon>
        <taxon>Desulfamplus</taxon>
    </lineage>
</organism>
<evidence type="ECO:0000256" key="3">
    <source>
        <dbReference type="ARBA" id="ARBA00022692"/>
    </source>
</evidence>
<dbReference type="OrthoDB" id="9763003at2"/>
<dbReference type="AlphaFoldDB" id="A0A1W1HJA9"/>
<protein>
    <submittedName>
        <fullName evidence="7">Putative Na+/Phosphate-cotransporter</fullName>
    </submittedName>
</protein>
<dbReference type="EMBL" id="FWEV01000320">
    <property type="protein sequence ID" value="SLM32495.1"/>
    <property type="molecule type" value="Genomic_DNA"/>
</dbReference>
<keyword evidence="3 6" id="KW-0812">Transmembrane</keyword>
<gene>
    <name evidence="7" type="ORF">MTBBW1_750016</name>
</gene>
<dbReference type="RefSeq" id="WP_080802351.1">
    <property type="nucleotide sequence ID" value="NZ_LT828543.1"/>
</dbReference>
<evidence type="ECO:0000256" key="5">
    <source>
        <dbReference type="ARBA" id="ARBA00023136"/>
    </source>
</evidence>
<evidence type="ECO:0000313" key="7">
    <source>
        <dbReference type="EMBL" id="SLM32495.1"/>
    </source>
</evidence>
<feature type="transmembrane region" description="Helical" evidence="6">
    <location>
        <begin position="176"/>
        <end position="201"/>
    </location>
</feature>
<feature type="transmembrane region" description="Helical" evidence="6">
    <location>
        <begin position="285"/>
        <end position="306"/>
    </location>
</feature>
<dbReference type="InterPro" id="IPR003841">
    <property type="entry name" value="Na/Pi_transpt"/>
</dbReference>
<keyword evidence="2" id="KW-1003">Cell membrane</keyword>
<evidence type="ECO:0000256" key="4">
    <source>
        <dbReference type="ARBA" id="ARBA00022989"/>
    </source>
</evidence>
<feature type="transmembrane region" description="Helical" evidence="6">
    <location>
        <begin position="84"/>
        <end position="107"/>
    </location>
</feature>
<dbReference type="STRING" id="1246637.MTBBW1_750016"/>
<accession>A0A1W1HJA9</accession>
<keyword evidence="8" id="KW-1185">Reference proteome</keyword>
<dbReference type="Proteomes" id="UP000191931">
    <property type="component" value="Unassembled WGS sequence"/>
</dbReference>
<feature type="transmembrane region" description="Helical" evidence="6">
    <location>
        <begin position="6"/>
        <end position="27"/>
    </location>
</feature>
<comment type="subcellular location">
    <subcellularLocation>
        <location evidence="1">Cell membrane</location>
        <topology evidence="1">Multi-pass membrane protein</topology>
    </subcellularLocation>
</comment>
<name>A0A1W1HJA9_9BACT</name>
<keyword evidence="5 6" id="KW-0472">Membrane</keyword>
<reference evidence="7 8" key="1">
    <citation type="submission" date="2017-03" db="EMBL/GenBank/DDBJ databases">
        <authorList>
            <person name="Afonso C.L."/>
            <person name="Miller P.J."/>
            <person name="Scott M.A."/>
            <person name="Spackman E."/>
            <person name="Goraichik I."/>
            <person name="Dimitrov K.M."/>
            <person name="Suarez D.L."/>
            <person name="Swayne D.E."/>
        </authorList>
    </citation>
    <scope>NUCLEOTIDE SEQUENCE [LARGE SCALE GENOMIC DNA]</scope>
    <source>
        <strain evidence="7">PRJEB14757</strain>
    </source>
</reference>
<proteinExistence type="predicted"/>
<feature type="transmembrane region" description="Helical" evidence="6">
    <location>
        <begin position="248"/>
        <end position="273"/>
    </location>
</feature>
<evidence type="ECO:0000256" key="2">
    <source>
        <dbReference type="ARBA" id="ARBA00022475"/>
    </source>
</evidence>
<dbReference type="NCBIfam" id="NF037997">
    <property type="entry name" value="Na_Pi_symport"/>
    <property type="match status" value="1"/>
</dbReference>
<evidence type="ECO:0000313" key="8">
    <source>
        <dbReference type="Proteomes" id="UP000191931"/>
    </source>
</evidence>
<feature type="transmembrane region" description="Helical" evidence="6">
    <location>
        <begin position="54"/>
        <end position="78"/>
    </location>
</feature>
<feature type="transmembrane region" description="Helical" evidence="6">
    <location>
        <begin position="138"/>
        <end position="155"/>
    </location>
</feature>
<dbReference type="GO" id="GO:0005886">
    <property type="term" value="C:plasma membrane"/>
    <property type="evidence" value="ECO:0007669"/>
    <property type="project" value="UniProtKB-SubCell"/>
</dbReference>